<evidence type="ECO:0000313" key="3">
    <source>
        <dbReference type="Proteomes" id="UP001233271"/>
    </source>
</evidence>
<evidence type="ECO:0000256" key="1">
    <source>
        <dbReference type="SAM" id="MobiDB-lite"/>
    </source>
</evidence>
<dbReference type="KEGG" id="ccac:CcaHIS019_0408940"/>
<feature type="compositionally biased region" description="Pro residues" evidence="1">
    <location>
        <begin position="64"/>
        <end position="74"/>
    </location>
</feature>
<feature type="region of interest" description="Disordered" evidence="1">
    <location>
        <begin position="426"/>
        <end position="546"/>
    </location>
</feature>
<evidence type="ECO:0000313" key="2">
    <source>
        <dbReference type="EMBL" id="BEI92074.1"/>
    </source>
</evidence>
<reference evidence="2" key="1">
    <citation type="journal article" date="2023" name="BMC Genomics">
        <title>Chromosome-level genome assemblies of Cutaneotrichosporon spp. (Trichosporonales, Basidiomycota) reveal imbalanced evolution between nucleotide sequences and chromosome synteny.</title>
        <authorList>
            <person name="Kobayashi Y."/>
            <person name="Kayamori A."/>
            <person name="Aoki K."/>
            <person name="Shiwa Y."/>
            <person name="Matsutani M."/>
            <person name="Fujita N."/>
            <person name="Sugita T."/>
            <person name="Iwasaki W."/>
            <person name="Tanaka N."/>
            <person name="Takashima M."/>
        </authorList>
    </citation>
    <scope>NUCLEOTIDE SEQUENCE</scope>
    <source>
        <strain evidence="2">HIS019</strain>
    </source>
</reference>
<dbReference type="RefSeq" id="XP_060457339.1">
    <property type="nucleotide sequence ID" value="XM_060600779.1"/>
</dbReference>
<keyword evidence="3" id="KW-1185">Reference proteome</keyword>
<feature type="region of interest" description="Disordered" evidence="1">
    <location>
        <begin position="53"/>
        <end position="101"/>
    </location>
</feature>
<feature type="region of interest" description="Disordered" evidence="1">
    <location>
        <begin position="242"/>
        <end position="381"/>
    </location>
</feature>
<feature type="compositionally biased region" description="Basic and acidic residues" evidence="1">
    <location>
        <begin position="15"/>
        <end position="25"/>
    </location>
</feature>
<organism evidence="2 3">
    <name type="scientific">Cutaneotrichosporon cavernicola</name>
    <dbReference type="NCBI Taxonomy" id="279322"/>
    <lineage>
        <taxon>Eukaryota</taxon>
        <taxon>Fungi</taxon>
        <taxon>Dikarya</taxon>
        <taxon>Basidiomycota</taxon>
        <taxon>Agaricomycotina</taxon>
        <taxon>Tremellomycetes</taxon>
        <taxon>Trichosporonales</taxon>
        <taxon>Trichosporonaceae</taxon>
        <taxon>Cutaneotrichosporon</taxon>
    </lineage>
</organism>
<feature type="region of interest" description="Disordered" evidence="1">
    <location>
        <begin position="1"/>
        <end position="31"/>
    </location>
</feature>
<gene>
    <name evidence="2" type="ORF">CcaverHIS019_0408940</name>
</gene>
<feature type="region of interest" description="Disordered" evidence="1">
    <location>
        <begin position="182"/>
        <end position="201"/>
    </location>
</feature>
<feature type="region of interest" description="Disordered" evidence="1">
    <location>
        <begin position="749"/>
        <end position="785"/>
    </location>
</feature>
<feature type="compositionally biased region" description="Low complexity" evidence="1">
    <location>
        <begin position="529"/>
        <end position="546"/>
    </location>
</feature>
<dbReference type="AlphaFoldDB" id="A0AA48L4Z0"/>
<feature type="compositionally biased region" description="Low complexity" evidence="1">
    <location>
        <begin position="256"/>
        <end position="267"/>
    </location>
</feature>
<feature type="compositionally biased region" description="Polar residues" evidence="1">
    <location>
        <begin position="612"/>
        <end position="629"/>
    </location>
</feature>
<sequence>MKRSASPNPHVLSPVEKRVKPEFHDQATPNAPVVGLQHAGRSAPSVAQALRPHAPFQQDVAPPQFSPTCPPKPRPSSTIFRDTQCEGHQGNYFSPSSSPGHMSPPLRDFIVGSPTRSHFVSPTVHCEYLVSRDNSLSSPSGSLSSHPLISPTFISPTNSNFSVGSAASHLSGTAIAIRTVPTHSLGPASPPPPSSSARKNLQANGYDHNKARCEFQRARAKGESITSNSSPTFAALLNSTLTANKTSSGGPKSQAPPSKKSTMSPSMHHTHSYGSSDVQQPAKTGPIRTSASRGGYPSLTQPGRRFKPPYKSTLTTLSPTVSSSDHNQNYNRSISHDSHYNHSYSARSGSSYNARSGPSYNAGPRKLMSPPHMLSRPSYQPPPLPPAIQLSAYQYPCMHGESSARGSNPQSAADRAIMSLPINPLPTAPTWATEPGSGPLPLPNPPPHPAQPRRPTMSIRPTHSNGFQGPTNYHDQHITGPNFRPSSRSTHSPAPSADNATPSPSTVQTQPQSMVNPSPATDHASPFVTRTSTSPTPLLSRGTTLSASLSPTPLSALTLGNNNNTLNVAPEQMATHLQILAAHVGLDVHFTPKSSPPPPPLSKKGLSKTPESLHTTTPKLTPPRTSGGKNSRRPSFAALLPGCKTAPPKHSRPGQWTLEKRLIFVDRLLTAGYKSLSLSDLASELELKKKQLVNQLTPGRTGSIRELCMNAAARLHEPCTDCKKKQAISKRKADSEGLADFLLRGVSERIDEDEGELELDDNDGNESLEEEDELPDEDVKKDESQ</sequence>
<feature type="compositionally biased region" description="Polar residues" evidence="1">
    <location>
        <begin position="273"/>
        <end position="292"/>
    </location>
</feature>
<accession>A0AA48L4Z0</accession>
<name>A0AA48L4Z0_9TREE</name>
<dbReference type="GeneID" id="85495944"/>
<feature type="compositionally biased region" description="Polar residues" evidence="1">
    <location>
        <begin position="242"/>
        <end position="251"/>
    </location>
</feature>
<protein>
    <submittedName>
        <fullName evidence="2">Uncharacterized protein</fullName>
    </submittedName>
</protein>
<dbReference type="EMBL" id="AP028215">
    <property type="protein sequence ID" value="BEI92074.1"/>
    <property type="molecule type" value="Genomic_DNA"/>
</dbReference>
<feature type="compositionally biased region" description="Low complexity" evidence="1">
    <location>
        <begin position="312"/>
        <end position="324"/>
    </location>
</feature>
<feature type="compositionally biased region" description="Polar residues" evidence="1">
    <location>
        <begin position="484"/>
        <end position="519"/>
    </location>
</feature>
<feature type="compositionally biased region" description="Polar residues" evidence="1">
    <location>
        <begin position="341"/>
        <end position="359"/>
    </location>
</feature>
<feature type="compositionally biased region" description="Polar residues" evidence="1">
    <location>
        <begin position="459"/>
        <end position="473"/>
    </location>
</feature>
<feature type="compositionally biased region" description="Acidic residues" evidence="1">
    <location>
        <begin position="750"/>
        <end position="776"/>
    </location>
</feature>
<proteinExistence type="predicted"/>
<feature type="region of interest" description="Disordered" evidence="1">
    <location>
        <begin position="590"/>
        <end position="652"/>
    </location>
</feature>
<dbReference type="Proteomes" id="UP001233271">
    <property type="component" value="Chromosome 4"/>
</dbReference>
<feature type="compositionally biased region" description="Pro residues" evidence="1">
    <location>
        <begin position="438"/>
        <end position="452"/>
    </location>
</feature>